<reference evidence="2" key="1">
    <citation type="journal article" date="2018" name="Plant Pathol.">
        <title>Using High Throughput Sequencing in support of a plant health outbreak reveals novel viruses in Ullucus tuberosus (Basellaceae).</title>
        <authorList>
            <person name="Fox A."/>
            <person name="Fowkes A."/>
            <person name="Skelton A."/>
            <person name="Harju V."/>
            <person name="Buxton-Kirk A."/>
            <person name="Kelly M."/>
            <person name="Forde S."/>
            <person name="Pufal H."/>
            <person name="Conyers C."/>
            <person name="Ward R."/>
            <person name="Weekes R."/>
            <person name="Boonham N."/>
            <person name="Adams I."/>
        </authorList>
    </citation>
    <scope>NUCLEOTIDE SEQUENCE</scope>
    <source>
        <strain evidence="2">Site 2</strain>
    </source>
</reference>
<evidence type="ECO:0000256" key="1">
    <source>
        <dbReference type="SAM" id="MobiDB-lite"/>
    </source>
</evidence>
<evidence type="ECO:0000313" key="3">
    <source>
        <dbReference type="Proteomes" id="UP001238449"/>
    </source>
</evidence>
<feature type="compositionally biased region" description="Basic and acidic residues" evidence="1">
    <location>
        <begin position="304"/>
        <end position="314"/>
    </location>
</feature>
<dbReference type="Proteomes" id="UP001238449">
    <property type="component" value="Segment"/>
</dbReference>
<sequence length="417" mass="47265">MRYIEDEKAYYTNISSAVYSQNNLQVVPMYYIDVPEGEWSVDISTEGYQASSSTSDPNRGKSDGFIAYSNDSDGIWNVGQAENIEISKLWNENTYREAHPDLEVNGCHFKDHQLIERDATISFHASAKSNARFFLIGPPIQKQEKYNYTISYGEWTDRSLELGLISVVLDEHLESSMRSVNKRPVKEGHLRADMVYTLAPLIPESKPVKQTPNVFVALREPPPPEGKPEQTNPKNMVVVNDPEFGPIYVDPEYAEALKEEIPDYAGPEWHVPKRGEPLADITDRPPRPPRLQDPAKLRGNTGNYERDYADKENWDPTSWPPKDQVPIPRNQAEIRELNEQIQSKRDNRFSKPPLAKRLFGTSSIGTGSLVGGSLNNPLSAKLQGLTTEQRVEYDRLRRTQGKSVSNDYLNSLFSHSP</sequence>
<organism evidence="2 3">
    <name type="scientific">Ullucus polerovirus 1</name>
    <dbReference type="NCBI Taxonomy" id="2491943"/>
    <lineage>
        <taxon>Viruses</taxon>
        <taxon>Riboviria</taxon>
        <taxon>Orthornavirae</taxon>
        <taxon>Pisuviricota</taxon>
        <taxon>Pisoniviricetes</taxon>
        <taxon>Sobelivirales</taxon>
        <taxon>Solemoviridae</taxon>
        <taxon>Polerovirus</taxon>
        <taxon>Polerovirus UPOV</taxon>
    </lineage>
</organism>
<accession>A0A3Q8Q3X1</accession>
<feature type="compositionally biased region" description="Basic and acidic residues" evidence="1">
    <location>
        <begin position="270"/>
        <end position="286"/>
    </location>
</feature>
<proteinExistence type="predicted"/>
<dbReference type="PRINTS" id="PR00910">
    <property type="entry name" value="LVIRUSORF6"/>
</dbReference>
<name>A0A3Q8Q3X1_9VIRU</name>
<dbReference type="InterPro" id="IPR002929">
    <property type="entry name" value="PLrV_ORF5"/>
</dbReference>
<protein>
    <submittedName>
        <fullName evidence="2">ORF5</fullName>
    </submittedName>
</protein>
<dbReference type="EMBL" id="MH978189">
    <property type="protein sequence ID" value="AZI70942.1"/>
    <property type="molecule type" value="Genomic_RNA"/>
</dbReference>
<keyword evidence="3" id="KW-1185">Reference proteome</keyword>
<evidence type="ECO:0000313" key="2">
    <source>
        <dbReference type="EMBL" id="AZI70942.1"/>
    </source>
</evidence>
<dbReference type="GO" id="GO:0019028">
    <property type="term" value="C:viral capsid"/>
    <property type="evidence" value="ECO:0007669"/>
    <property type="project" value="InterPro"/>
</dbReference>
<dbReference type="Pfam" id="PF01690">
    <property type="entry name" value="PLRV_ORF5"/>
    <property type="match status" value="1"/>
</dbReference>
<feature type="region of interest" description="Disordered" evidence="1">
    <location>
        <begin position="268"/>
        <end position="326"/>
    </location>
</feature>